<dbReference type="PROSITE" id="PS50231">
    <property type="entry name" value="RICIN_B_LECTIN"/>
    <property type="match status" value="1"/>
</dbReference>
<dbReference type="EMBL" id="JNBR01000013">
    <property type="protein sequence ID" value="OQS01203.1"/>
    <property type="molecule type" value="Genomic_DNA"/>
</dbReference>
<proteinExistence type="predicted"/>
<dbReference type="OrthoDB" id="10334757at2759"/>
<gene>
    <name evidence="2" type="ORF">ACHHYP_01789</name>
</gene>
<feature type="domain" description="Ricin B lectin" evidence="1">
    <location>
        <begin position="114"/>
        <end position="196"/>
    </location>
</feature>
<dbReference type="InterPro" id="IPR000772">
    <property type="entry name" value="Ricin_B_lectin"/>
</dbReference>
<evidence type="ECO:0000313" key="2">
    <source>
        <dbReference type="EMBL" id="OQS01203.1"/>
    </source>
</evidence>
<protein>
    <recommendedName>
        <fullName evidence="1">Ricin B lectin domain-containing protein</fullName>
    </recommendedName>
</protein>
<sequence length="198" mass="22614">MQLRLPLLAASAVALDALPRDNSTESALISEMAPGVNATGLESAVIQGEFGPRQWGIQRASEREGRPGTVIVTRHDAWLTMWSSGTVTTDRKMYAGERAWQTLESTMHDGFDMLQSMQTSLCLDAWWDDSAGRPKVHGWSCDFANNNQYWKYRTWETYTKIEHKKWGGWCLMGEADKGHPWMERCDHDDDRLLWNFVS</sequence>
<keyword evidence="3" id="KW-1185">Reference proteome</keyword>
<organism evidence="2 3">
    <name type="scientific">Achlya hypogyna</name>
    <name type="common">Oomycete</name>
    <name type="synonym">Protoachlya hypogyna</name>
    <dbReference type="NCBI Taxonomy" id="1202772"/>
    <lineage>
        <taxon>Eukaryota</taxon>
        <taxon>Sar</taxon>
        <taxon>Stramenopiles</taxon>
        <taxon>Oomycota</taxon>
        <taxon>Saprolegniomycetes</taxon>
        <taxon>Saprolegniales</taxon>
        <taxon>Achlyaceae</taxon>
        <taxon>Achlya</taxon>
    </lineage>
</organism>
<dbReference type="Gene3D" id="2.80.10.50">
    <property type="match status" value="1"/>
</dbReference>
<accession>A0A1V9ZT77</accession>
<name>A0A1V9ZT77_ACHHY</name>
<evidence type="ECO:0000259" key="1">
    <source>
        <dbReference type="Pfam" id="PF00652"/>
    </source>
</evidence>
<dbReference type="Pfam" id="PF00652">
    <property type="entry name" value="Ricin_B_lectin"/>
    <property type="match status" value="1"/>
</dbReference>
<dbReference type="Proteomes" id="UP000243579">
    <property type="component" value="Unassembled WGS sequence"/>
</dbReference>
<evidence type="ECO:0000313" key="3">
    <source>
        <dbReference type="Proteomes" id="UP000243579"/>
    </source>
</evidence>
<reference evidence="2 3" key="1">
    <citation type="journal article" date="2014" name="Genome Biol. Evol.">
        <title>The secreted proteins of Achlya hypogyna and Thraustotheca clavata identify the ancestral oomycete secretome and reveal gene acquisitions by horizontal gene transfer.</title>
        <authorList>
            <person name="Misner I."/>
            <person name="Blouin N."/>
            <person name="Leonard G."/>
            <person name="Richards T.A."/>
            <person name="Lane C.E."/>
        </authorList>
    </citation>
    <scope>NUCLEOTIDE SEQUENCE [LARGE SCALE GENOMIC DNA]</scope>
    <source>
        <strain evidence="2 3">ATCC 48635</strain>
    </source>
</reference>
<comment type="caution">
    <text evidence="2">The sequence shown here is derived from an EMBL/GenBank/DDBJ whole genome shotgun (WGS) entry which is preliminary data.</text>
</comment>
<dbReference type="AlphaFoldDB" id="A0A1V9ZT77"/>
<dbReference type="SUPFAM" id="SSF50370">
    <property type="entry name" value="Ricin B-like lectins"/>
    <property type="match status" value="1"/>
</dbReference>
<dbReference type="InterPro" id="IPR035992">
    <property type="entry name" value="Ricin_B-like_lectins"/>
</dbReference>